<dbReference type="Gene3D" id="3.60.70.12">
    <property type="entry name" value="L-amino peptidase D-ALA esterase/amidase"/>
    <property type="match status" value="1"/>
</dbReference>
<comment type="caution">
    <text evidence="3">The sequence shown here is derived from an EMBL/GenBank/DDBJ whole genome shotgun (WGS) entry which is preliminary data.</text>
</comment>
<proteinExistence type="inferred from homology"/>
<dbReference type="Pfam" id="PF03576">
    <property type="entry name" value="Peptidase_S58"/>
    <property type="match status" value="1"/>
</dbReference>
<dbReference type="Proteomes" id="UP001422074">
    <property type="component" value="Unassembled WGS sequence"/>
</dbReference>
<feature type="compositionally biased region" description="Low complexity" evidence="2">
    <location>
        <begin position="233"/>
        <end position="242"/>
    </location>
</feature>
<dbReference type="SUPFAM" id="SSF56266">
    <property type="entry name" value="DmpA/ArgJ-like"/>
    <property type="match status" value="2"/>
</dbReference>
<dbReference type="PANTHER" id="PTHR36512:SF3">
    <property type="entry name" value="BLR5678 PROTEIN"/>
    <property type="match status" value="1"/>
</dbReference>
<feature type="region of interest" description="Disordered" evidence="2">
    <location>
        <begin position="215"/>
        <end position="281"/>
    </location>
</feature>
<protein>
    <submittedName>
        <fullName evidence="3">P1 family peptidase</fullName>
    </submittedName>
</protein>
<dbReference type="EMBL" id="JBDFRB010000004">
    <property type="protein sequence ID" value="MEN2744216.1"/>
    <property type="molecule type" value="Genomic_DNA"/>
</dbReference>
<accession>A0ABU9WYE7</accession>
<evidence type="ECO:0000313" key="3">
    <source>
        <dbReference type="EMBL" id="MEN2744216.1"/>
    </source>
</evidence>
<dbReference type="InterPro" id="IPR005321">
    <property type="entry name" value="Peptidase_S58_DmpA"/>
</dbReference>
<dbReference type="RefSeq" id="WP_345884099.1">
    <property type="nucleotide sequence ID" value="NZ_JBDFRB010000004.1"/>
</dbReference>
<sequence>MGSLLDVPGVLVGHDHRIGDGWLTGVTAVVLPPGSTGGVDVRGGGPGTAETDALDPSTLVQTVDAVALCGGSAYGLSAATGVQLWLESQGQGYAVPGGVVPIVPAAVIFDLGRGGDFTARPDVAMGFAAAAAAGPGGTHDGGLRGCVGAGAGAVLGRGMYKGGIGMASVRIPAGPVPVPPGMPEVELPEGLVVGALAVVNAAGMPVVGPGTPALATQAGQDAAERSAAEEVPEAAGAATAAPGPGGGSGAGPAAGAGGAGAARAGASGPGGAAGPAAGASAPGAVAGGANTTLVVVATNAALSPAECRRLATAAHAGLARALDPSHTLVDGDTVFAVSTGGLDLDRTSDAARVAGLMAVQIAAADATRLAILDGVRSATAVTTPAGTWLPFPLP</sequence>
<comment type="similarity">
    <text evidence="1">Belongs to the peptidase S58 family.</text>
</comment>
<evidence type="ECO:0000313" key="4">
    <source>
        <dbReference type="Proteomes" id="UP001422074"/>
    </source>
</evidence>
<evidence type="ECO:0000256" key="2">
    <source>
        <dbReference type="SAM" id="MobiDB-lite"/>
    </source>
</evidence>
<keyword evidence="4" id="KW-1185">Reference proteome</keyword>
<dbReference type="CDD" id="cd02252">
    <property type="entry name" value="nylC_like"/>
    <property type="match status" value="1"/>
</dbReference>
<reference evidence="3 4" key="1">
    <citation type="submission" date="2024-05" db="EMBL/GenBank/DDBJ databases">
        <title>Sinomonas sp. nov., isolated from a waste landfill.</title>
        <authorList>
            <person name="Zhao Y."/>
        </authorList>
    </citation>
    <scope>NUCLEOTIDE SEQUENCE [LARGE SCALE GENOMIC DNA]</scope>
    <source>
        <strain evidence="3 4">CCTCC AB2014300</strain>
    </source>
</reference>
<evidence type="ECO:0000256" key="1">
    <source>
        <dbReference type="ARBA" id="ARBA00007068"/>
    </source>
</evidence>
<dbReference type="InterPro" id="IPR016117">
    <property type="entry name" value="ArgJ-like_dom_sf"/>
</dbReference>
<dbReference type="PANTHER" id="PTHR36512">
    <property type="entry name" value="D-AMINOPEPTIDASE"/>
    <property type="match status" value="1"/>
</dbReference>
<name>A0ABU9WYE7_9MICC</name>
<organism evidence="3 4">
    <name type="scientific">Sinomonas halotolerans</name>
    <dbReference type="NCBI Taxonomy" id="1644133"/>
    <lineage>
        <taxon>Bacteria</taxon>
        <taxon>Bacillati</taxon>
        <taxon>Actinomycetota</taxon>
        <taxon>Actinomycetes</taxon>
        <taxon>Micrococcales</taxon>
        <taxon>Micrococcaceae</taxon>
        <taxon>Sinomonas</taxon>
    </lineage>
</organism>
<feature type="compositionally biased region" description="Gly residues" evidence="2">
    <location>
        <begin position="243"/>
        <end position="260"/>
    </location>
</feature>
<gene>
    <name evidence="3" type="ORF">ABCQ75_06645</name>
</gene>